<dbReference type="OrthoDB" id="7956241at2"/>
<dbReference type="AlphaFoldDB" id="A0A438AGP4"/>
<keyword evidence="3" id="KW-1185">Reference proteome</keyword>
<organism evidence="2 3">
    <name type="scientific">Mesobaculum littorinae</name>
    <dbReference type="NCBI Taxonomy" id="2486419"/>
    <lineage>
        <taxon>Bacteria</taxon>
        <taxon>Pseudomonadati</taxon>
        <taxon>Pseudomonadota</taxon>
        <taxon>Alphaproteobacteria</taxon>
        <taxon>Rhodobacterales</taxon>
        <taxon>Roseobacteraceae</taxon>
        <taxon>Mesobaculum</taxon>
    </lineage>
</organism>
<reference evidence="2 3" key="1">
    <citation type="submission" date="2018-11" db="EMBL/GenBank/DDBJ databases">
        <title>Mesobaculum littorinae gen. nov., sp. nov., isolated from Littorina scabra that represents a novel genus of the order Rhodobacteraceae.</title>
        <authorList>
            <person name="Li F."/>
        </authorList>
    </citation>
    <scope>NUCLEOTIDE SEQUENCE [LARGE SCALE GENOMIC DNA]</scope>
    <source>
        <strain evidence="2 3">M0103</strain>
    </source>
</reference>
<feature type="region of interest" description="Disordered" evidence="1">
    <location>
        <begin position="1"/>
        <end position="24"/>
    </location>
</feature>
<dbReference type="RefSeq" id="WP_127906537.1">
    <property type="nucleotide sequence ID" value="NZ_RQXX01000003.1"/>
</dbReference>
<protein>
    <submittedName>
        <fullName evidence="2">Translocase</fullName>
    </submittedName>
</protein>
<sequence>MLRPPGGAEAPQARGQAGGASDTAADCQPSLTGMAVPGGMVHLTLTAPCHAGNRIELRQGPLLFADSIADDGTYMVALPALTPRPEVELAIDGGDILSTRVEMPEGPDLTHVALQWEGQAGMHLHALEFGAGFGDAGHVWADAPGEVTRAVNGQGGFLTELGDPALPDPLLAEVYTLPREAAQPGTVTLSVEAAVTETTCGRDIRAETLQSDADGLQHVRTLSLAMPGCDAVGEIVVLKNLLRDLKIAAR</sequence>
<name>A0A438AGP4_9RHOB</name>
<comment type="caution">
    <text evidence="2">The sequence shown here is derived from an EMBL/GenBank/DDBJ whole genome shotgun (WGS) entry which is preliminary data.</text>
</comment>
<evidence type="ECO:0000313" key="2">
    <source>
        <dbReference type="EMBL" id="RVV97872.1"/>
    </source>
</evidence>
<evidence type="ECO:0000313" key="3">
    <source>
        <dbReference type="Proteomes" id="UP000285908"/>
    </source>
</evidence>
<dbReference type="EMBL" id="RQXX01000003">
    <property type="protein sequence ID" value="RVV97872.1"/>
    <property type="molecule type" value="Genomic_DNA"/>
</dbReference>
<accession>A0A438AGP4</accession>
<dbReference type="Proteomes" id="UP000285908">
    <property type="component" value="Unassembled WGS sequence"/>
</dbReference>
<gene>
    <name evidence="2" type="ORF">EKE94_10345</name>
</gene>
<evidence type="ECO:0000256" key="1">
    <source>
        <dbReference type="SAM" id="MobiDB-lite"/>
    </source>
</evidence>
<proteinExistence type="predicted"/>